<sequence>MAEGRAQDGKDRRRKLRSEMINIRASPSRVQECLVGWTLTKQGANPETERMKTQVRSREPREDEKKRGGHKATYKRSLKRRELEIQRDAKMTDGGEGEEREKKKGRGGEKARGKGKQRRRDTGLGSEAGAPEKGGHLVPTGHSAPGFPFLSPLFFQQRLWRWRDKHKWSISRSSPNDTLLATGGKIEARDAQSLPYDEYKSNFCQHHRTRDSLYQFHSPLFHPGQSEDSRPANSVLLKALTPQGPALMSSHENKASTTSNEFAKHQKGATEKGRGKEASAVSHNRINNRKIPGHIQALPQWLQQSIEMFHEKPRDEVRRGILQSRTLQIETHGQRETTFGLTALNFKCVGTIRDTEPRHACIIHHQGMPEARRKRTDRIKAVDSGTGEERTQYTKVANDIELPVDRDFDDKTYKKAAASCENHDLWK</sequence>
<feature type="compositionally biased region" description="Basic and acidic residues" evidence="1">
    <location>
        <begin position="47"/>
        <end position="66"/>
    </location>
</feature>
<dbReference type="VEuPathDB" id="FungiDB:M747DRAFT_248247"/>
<gene>
    <name evidence="2" type="ORF">M747DRAFT_248247</name>
</gene>
<evidence type="ECO:0000313" key="2">
    <source>
        <dbReference type="EMBL" id="RDH14969.1"/>
    </source>
</evidence>
<dbReference type="Proteomes" id="UP000253845">
    <property type="component" value="Unassembled WGS sequence"/>
</dbReference>
<evidence type="ECO:0000256" key="1">
    <source>
        <dbReference type="SAM" id="MobiDB-lite"/>
    </source>
</evidence>
<feature type="compositionally biased region" description="Basic and acidic residues" evidence="1">
    <location>
        <begin position="262"/>
        <end position="277"/>
    </location>
</feature>
<accession>A0A370BN84</accession>
<feature type="region of interest" description="Disordered" evidence="1">
    <location>
        <begin position="1"/>
        <end position="22"/>
    </location>
</feature>
<protein>
    <submittedName>
        <fullName evidence="2">Uncharacterized protein</fullName>
    </submittedName>
</protein>
<proteinExistence type="predicted"/>
<organism evidence="2 3">
    <name type="scientific">Aspergillus niger ATCC 13496</name>
    <dbReference type="NCBI Taxonomy" id="1353008"/>
    <lineage>
        <taxon>Eukaryota</taxon>
        <taxon>Fungi</taxon>
        <taxon>Dikarya</taxon>
        <taxon>Ascomycota</taxon>
        <taxon>Pezizomycotina</taxon>
        <taxon>Eurotiomycetes</taxon>
        <taxon>Eurotiomycetidae</taxon>
        <taxon>Eurotiales</taxon>
        <taxon>Aspergillaceae</taxon>
        <taxon>Aspergillus</taxon>
        <taxon>Aspergillus subgen. Circumdati</taxon>
    </lineage>
</organism>
<feature type="compositionally biased region" description="Basic and acidic residues" evidence="1">
    <location>
        <begin position="80"/>
        <end position="112"/>
    </location>
</feature>
<feature type="compositionally biased region" description="Basic residues" evidence="1">
    <location>
        <begin position="67"/>
        <end position="79"/>
    </location>
</feature>
<feature type="region of interest" description="Disordered" evidence="1">
    <location>
        <begin position="39"/>
        <end position="141"/>
    </location>
</feature>
<feature type="compositionally biased region" description="Basic and acidic residues" evidence="1">
    <location>
        <begin position="1"/>
        <end position="11"/>
    </location>
</feature>
<reference evidence="2 3" key="1">
    <citation type="submission" date="2018-07" db="EMBL/GenBank/DDBJ databases">
        <title>Section-level genome sequencing of Aspergillus section Nigri to investigate inter- and intra-species variation.</title>
        <authorList>
            <consortium name="DOE Joint Genome Institute"/>
            <person name="Vesth T.C."/>
            <person name="Nybo J.L."/>
            <person name="Theobald S."/>
            <person name="Frisvad J.C."/>
            <person name="Larsen T.O."/>
            <person name="Nielsen K.F."/>
            <person name="Hoof J.B."/>
            <person name="Brandl J."/>
            <person name="Salamov A."/>
            <person name="Riley R."/>
            <person name="Gladden J.M."/>
            <person name="Phatale P."/>
            <person name="Nielsen M.T."/>
            <person name="Lyhne E.K."/>
            <person name="Kogle M.E."/>
            <person name="Strasser K."/>
            <person name="McDonnell E."/>
            <person name="Barry K."/>
            <person name="Clum A."/>
            <person name="Chen C."/>
            <person name="Nolan M."/>
            <person name="Sandor L."/>
            <person name="Kuo A."/>
            <person name="Lipzen A."/>
            <person name="Hainaut M."/>
            <person name="Drula E."/>
            <person name="Tsang A."/>
            <person name="Magnuson J.K."/>
            <person name="Henrissat B."/>
            <person name="Wiebenga A."/>
            <person name="Simmons B.A."/>
            <person name="Makela M.R."/>
            <person name="De vries R.P."/>
            <person name="Grigoriev I.V."/>
            <person name="Mortensen U.H."/>
            <person name="Baker S.E."/>
            <person name="Andersen M.R."/>
        </authorList>
    </citation>
    <scope>NUCLEOTIDE SEQUENCE [LARGE SCALE GENOMIC DNA]</scope>
    <source>
        <strain evidence="2 3">ATCC 13496</strain>
    </source>
</reference>
<dbReference type="AlphaFoldDB" id="A0A370BN84"/>
<dbReference type="EMBL" id="KZ851955">
    <property type="protein sequence ID" value="RDH14969.1"/>
    <property type="molecule type" value="Genomic_DNA"/>
</dbReference>
<name>A0A370BN84_ASPNG</name>
<evidence type="ECO:0000313" key="3">
    <source>
        <dbReference type="Proteomes" id="UP000253845"/>
    </source>
</evidence>
<feature type="region of interest" description="Disordered" evidence="1">
    <location>
        <begin position="245"/>
        <end position="286"/>
    </location>
</feature>